<dbReference type="RefSeq" id="WP_111515430.1">
    <property type="nucleotide sequence ID" value="NZ_QFYR01000003.1"/>
</dbReference>
<reference evidence="2" key="1">
    <citation type="submission" date="2018-05" db="EMBL/GenBank/DDBJ databases">
        <authorList>
            <person name="Li X."/>
        </authorList>
    </citation>
    <scope>NUCLEOTIDE SEQUENCE [LARGE SCALE GENOMIC DNA]</scope>
    <source>
        <strain evidence="2">YIM 73061</strain>
    </source>
</reference>
<dbReference type="AlphaFoldDB" id="A0A328AD16"/>
<evidence type="ECO:0008006" key="3">
    <source>
        <dbReference type="Google" id="ProtNLM"/>
    </source>
</evidence>
<gene>
    <name evidence="1" type="ORF">DJ018_13200</name>
</gene>
<evidence type="ECO:0000313" key="2">
    <source>
        <dbReference type="Proteomes" id="UP000249725"/>
    </source>
</evidence>
<organism evidence="1 2">
    <name type="scientific">Phenylobacterium deserti</name>
    <dbReference type="NCBI Taxonomy" id="1914756"/>
    <lineage>
        <taxon>Bacteria</taxon>
        <taxon>Pseudomonadati</taxon>
        <taxon>Pseudomonadota</taxon>
        <taxon>Alphaproteobacteria</taxon>
        <taxon>Caulobacterales</taxon>
        <taxon>Caulobacteraceae</taxon>
        <taxon>Phenylobacterium</taxon>
    </lineage>
</organism>
<dbReference type="EMBL" id="QFYR01000003">
    <property type="protein sequence ID" value="RAK52106.1"/>
    <property type="molecule type" value="Genomic_DNA"/>
</dbReference>
<sequence length="80" mass="9069">MSDTNVVLHLKARFGTQTRVAEAAGIRPHTLSERKERNTLTHEQMRRILRAAPEMGVEISPADFFPEFAQEPAKPKRSRG</sequence>
<comment type="caution">
    <text evidence="1">The sequence shown here is derived from an EMBL/GenBank/DDBJ whole genome shotgun (WGS) entry which is preliminary data.</text>
</comment>
<keyword evidence="2" id="KW-1185">Reference proteome</keyword>
<proteinExistence type="predicted"/>
<evidence type="ECO:0000313" key="1">
    <source>
        <dbReference type="EMBL" id="RAK52106.1"/>
    </source>
</evidence>
<name>A0A328AD16_9CAUL</name>
<protein>
    <recommendedName>
        <fullName evidence="3">XRE family transcriptional regulator</fullName>
    </recommendedName>
</protein>
<dbReference type="Proteomes" id="UP000249725">
    <property type="component" value="Unassembled WGS sequence"/>
</dbReference>
<accession>A0A328AD16</accession>